<dbReference type="SUPFAM" id="SSF55073">
    <property type="entry name" value="Nucleotide cyclase"/>
    <property type="match status" value="1"/>
</dbReference>
<comment type="caution">
    <text evidence="2">The sequence shown here is derived from an EMBL/GenBank/DDBJ whole genome shotgun (WGS) entry which is preliminary data.</text>
</comment>
<feature type="domain" description="Guanylate cyclase" evidence="1">
    <location>
        <begin position="12"/>
        <end position="126"/>
    </location>
</feature>
<protein>
    <submittedName>
        <fullName evidence="2">Adenylate/guanylate cyclase domain-containing protein</fullName>
    </submittedName>
</protein>
<dbReference type="CDD" id="cd07302">
    <property type="entry name" value="CHD"/>
    <property type="match status" value="1"/>
</dbReference>
<reference evidence="2 3" key="1">
    <citation type="submission" date="2021-09" db="EMBL/GenBank/DDBJ databases">
        <title>The complete genome sequence of a new microorganism.</title>
        <authorList>
            <person name="Zi Z."/>
        </authorList>
    </citation>
    <scope>NUCLEOTIDE SEQUENCE [LARGE SCALE GENOMIC DNA]</scope>
    <source>
        <strain evidence="2 3">WGZ8</strain>
    </source>
</reference>
<dbReference type="PANTHER" id="PTHR43081">
    <property type="entry name" value="ADENYLATE CYCLASE, TERMINAL-DIFFERENTIATION SPECIFIC-RELATED"/>
    <property type="match status" value="1"/>
</dbReference>
<dbReference type="SUPFAM" id="SSF48452">
    <property type="entry name" value="TPR-like"/>
    <property type="match status" value="1"/>
</dbReference>
<dbReference type="PROSITE" id="PS50125">
    <property type="entry name" value="GUANYLATE_CYCLASE_2"/>
    <property type="match status" value="1"/>
</dbReference>
<dbReference type="InterPro" id="IPR011990">
    <property type="entry name" value="TPR-like_helical_dom_sf"/>
</dbReference>
<dbReference type="Gene3D" id="3.40.50.10070">
    <property type="entry name" value="TolB, N-terminal domain"/>
    <property type="match status" value="1"/>
</dbReference>
<dbReference type="InterPro" id="IPR001054">
    <property type="entry name" value="A/G_cyclase"/>
</dbReference>
<organism evidence="2 3">
    <name type="scientific">Microvirga puerhi</name>
    <dbReference type="NCBI Taxonomy" id="2876078"/>
    <lineage>
        <taxon>Bacteria</taxon>
        <taxon>Pseudomonadati</taxon>
        <taxon>Pseudomonadota</taxon>
        <taxon>Alphaproteobacteria</taxon>
        <taxon>Hyphomicrobiales</taxon>
        <taxon>Methylobacteriaceae</taxon>
        <taxon>Microvirga</taxon>
    </lineage>
</organism>
<evidence type="ECO:0000259" key="1">
    <source>
        <dbReference type="PROSITE" id="PS50125"/>
    </source>
</evidence>
<dbReference type="PANTHER" id="PTHR43081:SF19">
    <property type="entry name" value="PH-SENSITIVE ADENYLATE CYCLASE RV1264"/>
    <property type="match status" value="1"/>
</dbReference>
<name>A0ABS7VNC1_9HYPH</name>
<accession>A0ABS7VNC1</accession>
<dbReference type="Gene3D" id="3.30.70.1230">
    <property type="entry name" value="Nucleotide cyclase"/>
    <property type="match status" value="1"/>
</dbReference>
<evidence type="ECO:0000313" key="2">
    <source>
        <dbReference type="EMBL" id="MBZ6076994.1"/>
    </source>
</evidence>
<dbReference type="SMART" id="SM00044">
    <property type="entry name" value="CYCc"/>
    <property type="match status" value="1"/>
</dbReference>
<dbReference type="Pfam" id="PF00211">
    <property type="entry name" value="Guanylate_cyc"/>
    <property type="match status" value="1"/>
</dbReference>
<proteinExistence type="predicted"/>
<dbReference type="Proteomes" id="UP000704176">
    <property type="component" value="Unassembled WGS sequence"/>
</dbReference>
<dbReference type="InterPro" id="IPR050697">
    <property type="entry name" value="Adenylyl/Guanylyl_Cyclase_3/4"/>
</dbReference>
<keyword evidence="3" id="KW-1185">Reference proteome</keyword>
<dbReference type="InterPro" id="IPR019734">
    <property type="entry name" value="TPR_rpt"/>
</dbReference>
<gene>
    <name evidence="2" type="ORF">K9B37_11975</name>
</gene>
<sequence length="585" mass="64333">MIEQGPERRLAAILAADVVGYSRLMSADEAGTARALRGHREAIAPSIASHGGRTVKTIGDGVLLEFPSVVAAVECALDIQKLMTARNSELPASYRMLFRIGINLGDVLIEEDDILGEGVNVAARLESIAEAGGICISEDVYRHIEGKIGVGFADLGIQHLKNIPRPVRAYRAVMGEIMSTRIPALDLPDRPSIAVLPFGNISGDPEQEYFTDGIVEDITIALSRLRWLFVIARNSSFTYKGRAVDIKQIGRELGVRYVLEGSVRRAANRMRITAELVDATTGVHLWADRFDGALEDVFDLQDQVTANVVGALGPRLEQAEIDRAKRKPTENLDAYDCFLRGMSAVHHWSRESNNEALRLFYRAIELDPEFASAYGMAARCYSQRKASGWMIDRAEEAVETERLARRAAALGKDDAIALCAAGIAFVYVLGEHDHGINLIDRAIALNPNLASAWLFSGWGKIWVGEPEVAIQNITRAMRLNPQDPQIFNSQAAMACAYFFAGRYDEAASWAHAALHEHPDHFIATCVAAASDAMAGRASEARKAATHLRELDPDLRLSNLKSSFPIRRAEDFDRWAEGMRKAELPE</sequence>
<evidence type="ECO:0000313" key="3">
    <source>
        <dbReference type="Proteomes" id="UP000704176"/>
    </source>
</evidence>
<dbReference type="Gene3D" id="1.25.40.10">
    <property type="entry name" value="Tetratricopeptide repeat domain"/>
    <property type="match status" value="1"/>
</dbReference>
<dbReference type="RefSeq" id="WP_224313308.1">
    <property type="nucleotide sequence ID" value="NZ_JAIRBM010000007.1"/>
</dbReference>
<dbReference type="EMBL" id="JAIRBM010000007">
    <property type="protein sequence ID" value="MBZ6076994.1"/>
    <property type="molecule type" value="Genomic_DNA"/>
</dbReference>
<dbReference type="SMART" id="SM00028">
    <property type="entry name" value="TPR"/>
    <property type="match status" value="4"/>
</dbReference>
<dbReference type="InterPro" id="IPR029787">
    <property type="entry name" value="Nucleotide_cyclase"/>
</dbReference>